<dbReference type="STRING" id="1586287.BBK82_30650"/>
<evidence type="ECO:0000256" key="1">
    <source>
        <dbReference type="ARBA" id="ARBA00023015"/>
    </source>
</evidence>
<dbReference type="RefSeq" id="WP_065918096.1">
    <property type="nucleotide sequence ID" value="NZ_CP016793.1"/>
</dbReference>
<dbReference type="PROSITE" id="PS50110">
    <property type="entry name" value="RESPONSE_REGULATORY"/>
    <property type="match status" value="1"/>
</dbReference>
<keyword evidence="4" id="KW-0597">Phosphoprotein</keyword>
<keyword evidence="3" id="KW-0804">Transcription</keyword>
<accession>A0A1B2HPX5</accession>
<dbReference type="Gene3D" id="3.40.50.2300">
    <property type="match status" value="1"/>
</dbReference>
<dbReference type="EMBL" id="CP016793">
    <property type="protein sequence ID" value="ANZ39755.1"/>
    <property type="molecule type" value="Genomic_DNA"/>
</dbReference>
<evidence type="ECO:0008006" key="9">
    <source>
        <dbReference type="Google" id="ProtNLM"/>
    </source>
</evidence>
<evidence type="ECO:0000313" key="8">
    <source>
        <dbReference type="Proteomes" id="UP000093053"/>
    </source>
</evidence>
<evidence type="ECO:0000256" key="3">
    <source>
        <dbReference type="ARBA" id="ARBA00023163"/>
    </source>
</evidence>
<dbReference type="InterPro" id="IPR001789">
    <property type="entry name" value="Sig_transdc_resp-reg_receiver"/>
</dbReference>
<evidence type="ECO:0000256" key="4">
    <source>
        <dbReference type="PROSITE-ProRule" id="PRU00169"/>
    </source>
</evidence>
<feature type="modified residue" description="4-aspartylphosphate" evidence="4">
    <location>
        <position position="53"/>
    </location>
</feature>
<feature type="domain" description="Response regulatory" evidence="6">
    <location>
        <begin position="7"/>
        <end position="113"/>
    </location>
</feature>
<dbReference type="GO" id="GO:0003677">
    <property type="term" value="F:DNA binding"/>
    <property type="evidence" value="ECO:0007669"/>
    <property type="project" value="UniProtKB-KW"/>
</dbReference>
<evidence type="ECO:0000313" key="7">
    <source>
        <dbReference type="EMBL" id="ANZ39755.1"/>
    </source>
</evidence>
<dbReference type="Pfam" id="PF00196">
    <property type="entry name" value="GerE"/>
    <property type="match status" value="1"/>
</dbReference>
<keyword evidence="1" id="KW-0805">Transcription regulation</keyword>
<dbReference type="PROSITE" id="PS50043">
    <property type="entry name" value="HTH_LUXR_2"/>
    <property type="match status" value="1"/>
</dbReference>
<dbReference type="PANTHER" id="PTHR44688">
    <property type="entry name" value="DNA-BINDING TRANSCRIPTIONAL ACTIVATOR DEVR_DOSR"/>
    <property type="match status" value="1"/>
</dbReference>
<organism evidence="7 8">
    <name type="scientific">Lentzea guizhouensis</name>
    <dbReference type="NCBI Taxonomy" id="1586287"/>
    <lineage>
        <taxon>Bacteria</taxon>
        <taxon>Bacillati</taxon>
        <taxon>Actinomycetota</taxon>
        <taxon>Actinomycetes</taxon>
        <taxon>Pseudonocardiales</taxon>
        <taxon>Pseudonocardiaceae</taxon>
        <taxon>Lentzea</taxon>
    </lineage>
</organism>
<evidence type="ECO:0000256" key="2">
    <source>
        <dbReference type="ARBA" id="ARBA00023125"/>
    </source>
</evidence>
<sequence length="197" mass="20891">MGATVVRVYLVDSSPVYLTGLSSILSAHDINVVAAHTTWNAAAAAAADVLVVDPQTLTDLTLSALVGGTNAVLVLADAADVHLIRQYHEAGARGAVDRRASASRIVEAIDRVAGGGQFWPGGLHADERTDQADTPLSARERQVLNLIAHGLTHGQVANRLAISRHTVDTYVKRIRTKLNLGNKAELVRAGILRGRSR</sequence>
<reference evidence="7 8" key="1">
    <citation type="submission" date="2016-07" db="EMBL/GenBank/DDBJ databases">
        <title>Complete genome sequence of the Lentzea guizhouensis DHS C013.</title>
        <authorList>
            <person name="Cao C."/>
        </authorList>
    </citation>
    <scope>NUCLEOTIDE SEQUENCE [LARGE SCALE GENOMIC DNA]</scope>
    <source>
        <strain evidence="7 8">DHS C013</strain>
    </source>
</reference>
<dbReference type="KEGG" id="led:BBK82_30650"/>
<dbReference type="InterPro" id="IPR011006">
    <property type="entry name" value="CheY-like_superfamily"/>
</dbReference>
<dbReference type="SMART" id="SM00421">
    <property type="entry name" value="HTH_LUXR"/>
    <property type="match status" value="1"/>
</dbReference>
<dbReference type="GO" id="GO:0000160">
    <property type="term" value="P:phosphorelay signal transduction system"/>
    <property type="evidence" value="ECO:0007669"/>
    <property type="project" value="InterPro"/>
</dbReference>
<proteinExistence type="predicted"/>
<dbReference type="Proteomes" id="UP000093053">
    <property type="component" value="Chromosome"/>
</dbReference>
<name>A0A1B2HPX5_9PSEU</name>
<gene>
    <name evidence="7" type="ORF">BBK82_30650</name>
</gene>
<dbReference type="PANTHER" id="PTHR44688:SF16">
    <property type="entry name" value="DNA-BINDING TRANSCRIPTIONAL ACTIVATOR DEVR_DOSR"/>
    <property type="match status" value="1"/>
</dbReference>
<evidence type="ECO:0000259" key="5">
    <source>
        <dbReference type="PROSITE" id="PS50043"/>
    </source>
</evidence>
<keyword evidence="2" id="KW-0238">DNA-binding</keyword>
<dbReference type="InterPro" id="IPR000792">
    <property type="entry name" value="Tscrpt_reg_LuxR_C"/>
</dbReference>
<dbReference type="GO" id="GO:0006355">
    <property type="term" value="P:regulation of DNA-templated transcription"/>
    <property type="evidence" value="ECO:0007669"/>
    <property type="project" value="InterPro"/>
</dbReference>
<dbReference type="AlphaFoldDB" id="A0A1B2HPX5"/>
<dbReference type="SUPFAM" id="SSF52172">
    <property type="entry name" value="CheY-like"/>
    <property type="match status" value="1"/>
</dbReference>
<dbReference type="SUPFAM" id="SSF46894">
    <property type="entry name" value="C-terminal effector domain of the bipartite response regulators"/>
    <property type="match status" value="1"/>
</dbReference>
<dbReference type="PRINTS" id="PR00038">
    <property type="entry name" value="HTHLUXR"/>
</dbReference>
<feature type="domain" description="HTH luxR-type" evidence="5">
    <location>
        <begin position="129"/>
        <end position="194"/>
    </location>
</feature>
<dbReference type="InterPro" id="IPR016032">
    <property type="entry name" value="Sig_transdc_resp-reg_C-effctor"/>
</dbReference>
<evidence type="ECO:0000259" key="6">
    <source>
        <dbReference type="PROSITE" id="PS50110"/>
    </source>
</evidence>
<keyword evidence="8" id="KW-1185">Reference proteome</keyword>
<dbReference type="CDD" id="cd06170">
    <property type="entry name" value="LuxR_C_like"/>
    <property type="match status" value="1"/>
</dbReference>
<protein>
    <recommendedName>
        <fullName evidence="9">HTH luxR-type domain-containing protein</fullName>
    </recommendedName>
</protein>